<sequence>MARPNKEGLDYFSLDTDIIGDDKIKLIKAKHGLTGFAIVILLLTKIYKEGYYYQWSEDEQYLFADDARVDINTVIDIVNDCINKGFFNQELYQKYGILTSRGIQKRFLQACTRRKKLTLIREYFIVDNYMKEVFEGKKIIVSFNSINVDINPVKPELLPAETPQKEKEIEKEIETKENNVCANEVGVDNLYPLGNAAEETAVALTDSGQSLELSTEFKSFWQAYPRKACQERGWEAWKAVLADGYRAIDLVVAAGKYSVRVRADGTAEKFIKMPHTFLAEKVFEKYMPACPKCGGSGYRGNEDGEVVVCECKKKVKHA</sequence>
<dbReference type="Pfam" id="PF14297">
    <property type="entry name" value="Lin1244_N"/>
    <property type="match status" value="1"/>
</dbReference>
<feature type="domain" description="Lin1244/Lin1753-like N-terminal" evidence="1">
    <location>
        <begin position="11"/>
        <end position="103"/>
    </location>
</feature>
<organism evidence="2 3">
    <name type="scientific">Sporomusa silvacetica DSM 10669</name>
    <dbReference type="NCBI Taxonomy" id="1123289"/>
    <lineage>
        <taxon>Bacteria</taxon>
        <taxon>Bacillati</taxon>
        <taxon>Bacillota</taxon>
        <taxon>Negativicutes</taxon>
        <taxon>Selenomonadales</taxon>
        <taxon>Sporomusaceae</taxon>
        <taxon>Sporomusa</taxon>
    </lineage>
</organism>
<evidence type="ECO:0000313" key="3">
    <source>
        <dbReference type="Proteomes" id="UP000216752"/>
    </source>
</evidence>
<keyword evidence="3" id="KW-1185">Reference proteome</keyword>
<name>A0ABZ3IV34_9FIRM</name>
<evidence type="ECO:0000313" key="2">
    <source>
        <dbReference type="EMBL" id="XFO69527.1"/>
    </source>
</evidence>
<proteinExistence type="predicted"/>
<evidence type="ECO:0000259" key="1">
    <source>
        <dbReference type="Pfam" id="PF14297"/>
    </source>
</evidence>
<dbReference type="RefSeq" id="WP_094607226.1">
    <property type="nucleotide sequence ID" value="NZ_CP155573.1"/>
</dbReference>
<gene>
    <name evidence="2" type="ORF">SPSIL_057610</name>
</gene>
<dbReference type="PANTHER" id="PTHR39196:SF1">
    <property type="entry name" value="PRIMOSOME, DNAD SUBUNIT"/>
    <property type="match status" value="1"/>
</dbReference>
<dbReference type="Proteomes" id="UP000216752">
    <property type="component" value="Chromosome"/>
</dbReference>
<dbReference type="EMBL" id="CP155573">
    <property type="protein sequence ID" value="XFO69527.1"/>
    <property type="molecule type" value="Genomic_DNA"/>
</dbReference>
<dbReference type="PANTHER" id="PTHR39196">
    <property type="entry name" value="PRIMOSOME, DNAD SUBUNIT"/>
    <property type="match status" value="1"/>
</dbReference>
<protein>
    <recommendedName>
        <fullName evidence="1">Lin1244/Lin1753-like N-terminal domain-containing protein</fullName>
    </recommendedName>
</protein>
<dbReference type="InterPro" id="IPR025400">
    <property type="entry name" value="Lin1244/Lin1753-like_N"/>
</dbReference>
<reference evidence="2" key="1">
    <citation type="submission" date="2024-05" db="EMBL/GenBank/DDBJ databases">
        <title>Isolation and characterization of Sporomusa carbonis sp. nov., a carboxydotrophic hydrogenogen in the genus of Sporomusa isolated from a charcoal burning pile.</title>
        <authorList>
            <person name="Boeer T."/>
            <person name="Rosenbaum F."/>
            <person name="Eysell L."/>
            <person name="Mueller V."/>
            <person name="Daniel R."/>
            <person name="Poehlein A."/>
        </authorList>
    </citation>
    <scope>NUCLEOTIDE SEQUENCE [LARGE SCALE GENOMIC DNA]</scope>
    <source>
        <strain evidence="2">DSM 10669</strain>
    </source>
</reference>
<accession>A0ABZ3IV34</accession>